<organism evidence="1 2">
    <name type="scientific">Trueperella pecoris</name>
    <dbReference type="NCBI Taxonomy" id="2733571"/>
    <lineage>
        <taxon>Bacteria</taxon>
        <taxon>Bacillati</taxon>
        <taxon>Actinomycetota</taxon>
        <taxon>Actinomycetes</taxon>
        <taxon>Actinomycetales</taxon>
        <taxon>Actinomycetaceae</taxon>
        <taxon>Trueperella</taxon>
    </lineage>
</organism>
<proteinExistence type="predicted"/>
<name>A0A7M1R2K8_9ACTO</name>
<reference evidence="1 2" key="1">
    <citation type="submission" date="2020-10" db="EMBL/GenBank/DDBJ databases">
        <title>Trueperella pecoris sp. nov. isolated from bovine and porcine specimens.</title>
        <authorList>
            <person name="Schoenecker L."/>
            <person name="Schnydrig P."/>
            <person name="Brodard I."/>
            <person name="Thomann A."/>
            <person name="Hemphill A."/>
            <person name="Rodriguez-Campos S."/>
            <person name="Perreten V."/>
            <person name="Jores J."/>
            <person name="Kittl S."/>
        </authorList>
    </citation>
    <scope>NUCLEOTIDE SEQUENCE [LARGE SCALE GENOMIC DNA]</scope>
    <source>
        <strain evidence="1 2">19OD0592</strain>
    </source>
</reference>
<dbReference type="AlphaFoldDB" id="A0A7M1R2K8"/>
<accession>A0A7M1R2K8</accession>
<dbReference type="RefSeq" id="WP_197555040.1">
    <property type="nucleotide sequence ID" value="NZ_CP063212.1"/>
</dbReference>
<evidence type="ECO:0000313" key="1">
    <source>
        <dbReference type="EMBL" id="QOR48499.1"/>
    </source>
</evidence>
<sequence length="134" mass="14954">MAFAAIVGFAAGLANDRTDWKAYAQQLVNTRNEALVSGDWETLAALTVEESAARAEDARLIEWMERNDVNVEAVYTQIVSVDVVSRRGPVLDVVSHQRGAYLAGDEGSHTGDRLCRRWYLNEGRLEDIRPCQDE</sequence>
<dbReference type="EMBL" id="CP063212">
    <property type="protein sequence ID" value="QOR48499.1"/>
    <property type="molecule type" value="Genomic_DNA"/>
</dbReference>
<protein>
    <submittedName>
        <fullName evidence="1">Uncharacterized protein</fullName>
    </submittedName>
</protein>
<gene>
    <name evidence="1" type="ORF">INS90_04355</name>
</gene>
<dbReference type="Proteomes" id="UP000594961">
    <property type="component" value="Chromosome"/>
</dbReference>
<evidence type="ECO:0000313" key="2">
    <source>
        <dbReference type="Proteomes" id="UP000594961"/>
    </source>
</evidence>